<evidence type="ECO:0000313" key="1">
    <source>
        <dbReference type="EMBL" id="ODQ62874.1"/>
    </source>
</evidence>
<keyword evidence="2" id="KW-1185">Reference proteome</keyword>
<organism evidence="1 2">
    <name type="scientific">Wickerhamomyces anomalus (strain ATCC 58044 / CBS 1984 / NCYC 433 / NRRL Y-366-8)</name>
    <name type="common">Yeast</name>
    <name type="synonym">Hansenula anomala</name>
    <dbReference type="NCBI Taxonomy" id="683960"/>
    <lineage>
        <taxon>Eukaryota</taxon>
        <taxon>Fungi</taxon>
        <taxon>Dikarya</taxon>
        <taxon>Ascomycota</taxon>
        <taxon>Saccharomycotina</taxon>
        <taxon>Saccharomycetes</taxon>
        <taxon>Phaffomycetales</taxon>
        <taxon>Wickerhamomycetaceae</taxon>
        <taxon>Wickerhamomyces</taxon>
    </lineage>
</organism>
<protein>
    <submittedName>
        <fullName evidence="1">Uncharacterized protein</fullName>
    </submittedName>
</protein>
<proteinExistence type="predicted"/>
<dbReference type="AlphaFoldDB" id="A0A1E3PCC2"/>
<gene>
    <name evidence="1" type="ORF">WICANDRAFT_82787</name>
</gene>
<accession>A0A1E3PCC2</accession>
<reference evidence="1 2" key="1">
    <citation type="journal article" date="2016" name="Proc. Natl. Acad. Sci. U.S.A.">
        <title>Comparative genomics of biotechnologically important yeasts.</title>
        <authorList>
            <person name="Riley R."/>
            <person name="Haridas S."/>
            <person name="Wolfe K.H."/>
            <person name="Lopes M.R."/>
            <person name="Hittinger C.T."/>
            <person name="Goeker M."/>
            <person name="Salamov A.A."/>
            <person name="Wisecaver J.H."/>
            <person name="Long T.M."/>
            <person name="Calvey C.H."/>
            <person name="Aerts A.L."/>
            <person name="Barry K.W."/>
            <person name="Choi C."/>
            <person name="Clum A."/>
            <person name="Coughlan A.Y."/>
            <person name="Deshpande S."/>
            <person name="Douglass A.P."/>
            <person name="Hanson S.J."/>
            <person name="Klenk H.-P."/>
            <person name="LaButti K.M."/>
            <person name="Lapidus A."/>
            <person name="Lindquist E.A."/>
            <person name="Lipzen A.M."/>
            <person name="Meier-Kolthoff J.P."/>
            <person name="Ohm R.A."/>
            <person name="Otillar R.P."/>
            <person name="Pangilinan J.L."/>
            <person name="Peng Y."/>
            <person name="Rokas A."/>
            <person name="Rosa C.A."/>
            <person name="Scheuner C."/>
            <person name="Sibirny A.A."/>
            <person name="Slot J.C."/>
            <person name="Stielow J.B."/>
            <person name="Sun H."/>
            <person name="Kurtzman C.P."/>
            <person name="Blackwell M."/>
            <person name="Grigoriev I.V."/>
            <person name="Jeffries T.W."/>
        </authorList>
    </citation>
    <scope>NUCLEOTIDE SEQUENCE [LARGE SCALE GENOMIC DNA]</scope>
    <source>
        <strain evidence="2">ATCC 58044 / CBS 1984 / NCYC 433 / NRRL Y-366-8</strain>
    </source>
</reference>
<name>A0A1E3PCC2_WICAA</name>
<dbReference type="OrthoDB" id="3981165at2759"/>
<dbReference type="RefSeq" id="XP_019042081.1">
    <property type="nucleotide sequence ID" value="XM_019185440.1"/>
</dbReference>
<dbReference type="Proteomes" id="UP000094112">
    <property type="component" value="Unassembled WGS sequence"/>
</dbReference>
<sequence length="278" mass="32396">MQILENEIPRLSKESTFSDSEVRATTDRIKHFRENFENVQKVEPQTFGNADISLKDLEGFLKDAKKKQISRDEEHFREERAYEIAKLMNNKNARTLDKKNFFTPVDTSLTNKVSSTFRFKPDEKPPASSSKSDELFFPSIRSQKGLTHEFMVLTKSKKIVTEENPLGDDYHPRDLFTIFKTLGNPEKYLKQINKLEKNGGWKLIGSGGDAINKILVFERFIYVKDVLEDLPCHSLQCLCYFMDLVLILNINKKHSIRSMNLEKLSRVPEYLLRFEYAI</sequence>
<evidence type="ECO:0000313" key="2">
    <source>
        <dbReference type="Proteomes" id="UP000094112"/>
    </source>
</evidence>
<dbReference type="EMBL" id="KV454208">
    <property type="protein sequence ID" value="ODQ62874.1"/>
    <property type="molecule type" value="Genomic_DNA"/>
</dbReference>
<dbReference type="GeneID" id="30202686"/>